<dbReference type="PIRSF" id="PIRSF036421">
    <property type="entry name" value="Tricorn_protease"/>
    <property type="match status" value="1"/>
</dbReference>
<proteinExistence type="inferred from homology"/>
<keyword evidence="3 7" id="KW-0963">Cytoplasm</keyword>
<evidence type="ECO:0000256" key="7">
    <source>
        <dbReference type="PIRNR" id="PIRNR036421"/>
    </source>
</evidence>
<dbReference type="PANTHER" id="PTHR43253:SF1">
    <property type="entry name" value="TRICORN PROTEASE HOMOLOG 2-RELATED"/>
    <property type="match status" value="1"/>
</dbReference>
<protein>
    <recommendedName>
        <fullName evidence="7">Tricorn protease homolog</fullName>
        <ecNumber evidence="7">3.4.21.-</ecNumber>
    </recommendedName>
</protein>
<dbReference type="InterPro" id="IPR012393">
    <property type="entry name" value="Tricorn_protease"/>
</dbReference>
<dbReference type="AlphaFoldDB" id="D0LXM4"/>
<dbReference type="InterPro" id="IPR036034">
    <property type="entry name" value="PDZ_sf"/>
</dbReference>
<dbReference type="Pfam" id="PF14685">
    <property type="entry name" value="PDZ_Tricorn"/>
    <property type="match status" value="1"/>
</dbReference>
<dbReference type="SMART" id="SM00245">
    <property type="entry name" value="TSPc"/>
    <property type="match status" value="1"/>
</dbReference>
<evidence type="ECO:0000256" key="6">
    <source>
        <dbReference type="ARBA" id="ARBA00022825"/>
    </source>
</evidence>
<evidence type="ECO:0000256" key="4">
    <source>
        <dbReference type="ARBA" id="ARBA00022670"/>
    </source>
</evidence>
<keyword evidence="4 7" id="KW-0645">Protease</keyword>
<dbReference type="InterPro" id="IPR029045">
    <property type="entry name" value="ClpP/crotonase-like_dom_sf"/>
</dbReference>
<dbReference type="EMBL" id="CP001804">
    <property type="protein sequence ID" value="ACY17779.1"/>
    <property type="molecule type" value="Genomic_DNA"/>
</dbReference>
<feature type="active site" description="Charge relay system" evidence="8">
    <location>
        <position position="816"/>
    </location>
</feature>
<dbReference type="KEGG" id="hoh:Hoch_5294"/>
<evidence type="ECO:0000256" key="1">
    <source>
        <dbReference type="ARBA" id="ARBA00004496"/>
    </source>
</evidence>
<dbReference type="Gene3D" id="3.30.750.44">
    <property type="match status" value="1"/>
</dbReference>
<keyword evidence="5 7" id="KW-0378">Hydrolase</keyword>
<comment type="function">
    <text evidence="7">Degrades oligopeptides.</text>
</comment>
<dbReference type="InterPro" id="IPR028204">
    <property type="entry name" value="Tricorn_C1"/>
</dbReference>
<comment type="subcellular location">
    <subcellularLocation>
        <location evidence="1 7">Cytoplasm</location>
    </subcellularLocation>
</comment>
<feature type="region of interest" description="Disordered" evidence="10">
    <location>
        <begin position="599"/>
        <end position="628"/>
    </location>
</feature>
<evidence type="ECO:0000256" key="2">
    <source>
        <dbReference type="ARBA" id="ARBA00008524"/>
    </source>
</evidence>
<dbReference type="Gene3D" id="3.90.226.10">
    <property type="entry name" value="2-enoyl-CoA Hydratase, Chain A, domain 1"/>
    <property type="match status" value="1"/>
</dbReference>
<dbReference type="SUPFAM" id="SSF52096">
    <property type="entry name" value="ClpP/crotonase"/>
    <property type="match status" value="1"/>
</dbReference>
<sequence>MTRKKLFHLWAAAAPSERTRGTARARGGAGTLLALAALGASACGGMPPSMAPPATAGSTAADVPPAVPLPGSEVVDAERATKLMRYPDVHEDLVVFTYAGDLWLARTSGGTAARLTAHPGLELFPKFSPDGQWIAFTGQYGGDEQVYVISVGGGTPRQLTYYPARGPLPARWGYDNQVYGWTPDGTQVLFRSLRDSYDVGSSRLYTAAVSGGMPSPLPMPEAGAGALSPDGKRVVYSPLFRDFRTWKRYAGGWAQDLYVFDIDNTSVQRITDDPRVDRDPMWIGDSVYFASERTGVSNLFRYDFETGSAEQLTTHTDWDVRWPSADASGSIVYELEGDLYLFDAGTREERKLSIYVPDDGLSRQSEWVSAGQHIESFSLSPDGKRALFVGRGDLFTVPVEHGLVRNLSHTPNAHEREASWMPDGSHVVYVSDWSGEEELWVVDQRGQSPARQLTKGNGGRLYEPRFSPDGRHVAYSDHRGRIFVIPAAGGQPLEVADEPFGRADDYRWSPDGQFLAFSLSDDTGLSSIYIWGMRDRRLRRITGPEFDEGSPVWHPGGEHIFFLSRREFQPQIGQLEWNYVANRGTMVLGLALHPGAPNLFGPRNDEVGEGEEEEDEQKQPGKLGGGRKNFSRRVRVDFEGLAERVIRAPIPADNYAGLAVTESHLLFVKQEAFFYGREPMVKPMLQAYGFKDRKVIDMVSEVAGYSLSDDGKLVLVQQGKGYKVYPVGKPGAEAGEAVKPVAVDGLKLRRVPSLEWQVVFAEVWRRFRDFFYVENMHGYDWQALRAKYEPLLRHVSHRSDLNYLIGEMIAELNVSHAYIAGGDEKLPARQHVALLGARLELDPGAGRYRVTRILPGQNSEKRYRSPLTEVGVRVAEGDYILGINGENLDASENPYRLLQLPAGQPVELLVNRAPTPAGARTVLVEPLSTETDLIYLGWVTENMRRVSEATEGRVGYLHIPDMGPDGIREFIKWYYGQVRKEGLIVDVRGNGGGNVSQMIIERLSRTLRSVDFARNADHLFTYPAVVFHGHMVALINETSASDGDIFPWMFRESGLGPLIGKRTWGGIVGISFHGPLIDGGSVFVPEFGNASADGQWVIEGVGVTPDIEVENDPVSVIQGRDPQLERGIEEVMKRIAAEPRSLPGRPAPPVKTIEMLEKDAAEAPPES</sequence>
<dbReference type="Pfam" id="PF03572">
    <property type="entry name" value="Peptidase_S41"/>
    <property type="match status" value="1"/>
</dbReference>
<dbReference type="GO" id="GO:0008236">
    <property type="term" value="F:serine-type peptidase activity"/>
    <property type="evidence" value="ECO:0007669"/>
    <property type="project" value="UniProtKB-UniRule"/>
</dbReference>
<dbReference type="STRING" id="502025.Hoch_5294"/>
<reference evidence="12 13" key="1">
    <citation type="journal article" date="2010" name="Stand. Genomic Sci.">
        <title>Complete genome sequence of Haliangium ochraceum type strain (SMP-2).</title>
        <authorList>
            <consortium name="US DOE Joint Genome Institute (JGI-PGF)"/>
            <person name="Ivanova N."/>
            <person name="Daum C."/>
            <person name="Lang E."/>
            <person name="Abt B."/>
            <person name="Kopitz M."/>
            <person name="Saunders E."/>
            <person name="Lapidus A."/>
            <person name="Lucas S."/>
            <person name="Glavina Del Rio T."/>
            <person name="Nolan M."/>
            <person name="Tice H."/>
            <person name="Copeland A."/>
            <person name="Cheng J.F."/>
            <person name="Chen F."/>
            <person name="Bruce D."/>
            <person name="Goodwin L."/>
            <person name="Pitluck S."/>
            <person name="Mavromatis K."/>
            <person name="Pati A."/>
            <person name="Mikhailova N."/>
            <person name="Chen A."/>
            <person name="Palaniappan K."/>
            <person name="Land M."/>
            <person name="Hauser L."/>
            <person name="Chang Y.J."/>
            <person name="Jeffries C.D."/>
            <person name="Detter J.C."/>
            <person name="Brettin T."/>
            <person name="Rohde M."/>
            <person name="Goker M."/>
            <person name="Bristow J."/>
            <person name="Markowitz V."/>
            <person name="Eisen J.A."/>
            <person name="Hugenholtz P."/>
            <person name="Kyrpides N.C."/>
            <person name="Klenk H.P."/>
        </authorList>
    </citation>
    <scope>NUCLEOTIDE SEQUENCE [LARGE SCALE GENOMIC DNA]</scope>
    <source>
        <strain evidence="13">DSM 14365 / CIP 107738 / JCM 11303 / AJ 13395 / SMP-2</strain>
    </source>
</reference>
<dbReference type="EC" id="3.4.21.-" evidence="7"/>
<dbReference type="Pfam" id="PF26549">
    <property type="entry name" value="Tricorn_N"/>
    <property type="match status" value="1"/>
</dbReference>
<feature type="site" description="Transition state stabilizer; via amide nitrogen" evidence="9">
    <location>
        <position position="1042"/>
    </location>
</feature>
<dbReference type="SUPFAM" id="SSF69304">
    <property type="entry name" value="Tricorn protease N-terminal domain"/>
    <property type="match status" value="2"/>
</dbReference>
<dbReference type="OrthoDB" id="9758793at2"/>
<dbReference type="eggNOG" id="COG4946">
    <property type="taxonomic scope" value="Bacteria"/>
</dbReference>
<accession>D0LXM4</accession>
<feature type="domain" description="Tail specific protease" evidence="11">
    <location>
        <begin position="903"/>
        <end position="1110"/>
    </location>
</feature>
<dbReference type="InterPro" id="IPR015943">
    <property type="entry name" value="WD40/YVTN_repeat-like_dom_sf"/>
</dbReference>
<evidence type="ECO:0000256" key="5">
    <source>
        <dbReference type="ARBA" id="ARBA00022801"/>
    </source>
</evidence>
<dbReference type="Gene3D" id="2.30.42.10">
    <property type="match status" value="1"/>
</dbReference>
<dbReference type="Pfam" id="PF26550">
    <property type="entry name" value="Tricorn_2nd"/>
    <property type="match status" value="1"/>
</dbReference>
<comment type="similarity">
    <text evidence="2 7">Belongs to the peptidase S41B family.</text>
</comment>
<evidence type="ECO:0000256" key="9">
    <source>
        <dbReference type="PIRSR" id="PIRSR036421-3"/>
    </source>
</evidence>
<dbReference type="eggNOG" id="COG0793">
    <property type="taxonomic scope" value="Bacteria"/>
</dbReference>
<dbReference type="GO" id="GO:0006508">
    <property type="term" value="P:proteolysis"/>
    <property type="evidence" value="ECO:0007669"/>
    <property type="project" value="UniProtKB-UniRule"/>
</dbReference>
<keyword evidence="13" id="KW-1185">Reference proteome</keyword>
<evidence type="ECO:0000259" key="11">
    <source>
        <dbReference type="SMART" id="SM00245"/>
    </source>
</evidence>
<dbReference type="HOGENOM" id="CLU_005503_0_0_7"/>
<evidence type="ECO:0000256" key="3">
    <source>
        <dbReference type="ARBA" id="ARBA00022490"/>
    </source>
</evidence>
<gene>
    <name evidence="12" type="ordered locus">Hoch_5294</name>
</gene>
<keyword evidence="6 7" id="KW-0720">Serine protease</keyword>
<organism evidence="12 13">
    <name type="scientific">Haliangium ochraceum (strain DSM 14365 / JCM 11303 / SMP-2)</name>
    <dbReference type="NCBI Taxonomy" id="502025"/>
    <lineage>
        <taxon>Bacteria</taxon>
        <taxon>Pseudomonadati</taxon>
        <taxon>Myxococcota</taxon>
        <taxon>Polyangia</taxon>
        <taxon>Haliangiales</taxon>
        <taxon>Kofleriaceae</taxon>
        <taxon>Haliangium</taxon>
    </lineage>
</organism>
<evidence type="ECO:0000313" key="12">
    <source>
        <dbReference type="EMBL" id="ACY17779.1"/>
    </source>
</evidence>
<dbReference type="InterPro" id="IPR005151">
    <property type="entry name" value="Tail-specific_protease"/>
</dbReference>
<dbReference type="RefSeq" id="WP_012830371.1">
    <property type="nucleotide sequence ID" value="NC_013440.1"/>
</dbReference>
<dbReference type="PANTHER" id="PTHR43253">
    <property type="entry name" value="TRICORN PROTEASE HOMOLOG 2-RELATED"/>
    <property type="match status" value="1"/>
</dbReference>
<evidence type="ECO:0000313" key="13">
    <source>
        <dbReference type="Proteomes" id="UP000001880"/>
    </source>
</evidence>
<dbReference type="Proteomes" id="UP000001880">
    <property type="component" value="Chromosome"/>
</dbReference>
<dbReference type="Gene3D" id="2.120.10.60">
    <property type="entry name" value="Tricorn protease N-terminal domain"/>
    <property type="match status" value="1"/>
</dbReference>
<feature type="active site" description="Charge relay system" evidence="8">
    <location>
        <position position="1099"/>
    </location>
</feature>
<dbReference type="GO" id="GO:0005737">
    <property type="term" value="C:cytoplasm"/>
    <property type="evidence" value="ECO:0007669"/>
    <property type="project" value="UniProtKB-SubCell"/>
</dbReference>
<evidence type="ECO:0000256" key="10">
    <source>
        <dbReference type="SAM" id="MobiDB-lite"/>
    </source>
</evidence>
<dbReference type="Gene3D" id="2.130.10.10">
    <property type="entry name" value="YVTN repeat-like/Quinoprotein amine dehydrogenase"/>
    <property type="match status" value="1"/>
</dbReference>
<feature type="compositionally biased region" description="Acidic residues" evidence="10">
    <location>
        <begin position="607"/>
        <end position="616"/>
    </location>
</feature>
<dbReference type="Pfam" id="PF14684">
    <property type="entry name" value="Tricorn_C1"/>
    <property type="match status" value="1"/>
</dbReference>
<dbReference type="CDD" id="cd07562">
    <property type="entry name" value="Peptidase_S41_TRI"/>
    <property type="match status" value="1"/>
</dbReference>
<dbReference type="InterPro" id="IPR029414">
    <property type="entry name" value="Tricorn_PDZ"/>
</dbReference>
<dbReference type="SUPFAM" id="SSF50156">
    <property type="entry name" value="PDZ domain-like"/>
    <property type="match status" value="1"/>
</dbReference>
<evidence type="ECO:0000256" key="8">
    <source>
        <dbReference type="PIRSR" id="PIRSR036421-1"/>
    </source>
</evidence>
<feature type="active site" description="Nucleophile" evidence="8">
    <location>
        <position position="1041"/>
    </location>
</feature>
<name>D0LXM4_HALO1</name>